<dbReference type="InterPro" id="IPR054761">
    <property type="entry name" value="GST_C_proteobact"/>
</dbReference>
<reference evidence="2 3" key="1">
    <citation type="submission" date="2019-04" db="EMBL/GenBank/DDBJ databases">
        <title>Complete genome sequence of Agrobacterium tumefaciens CFBP7129.</title>
        <authorList>
            <person name="Haryono M."/>
            <person name="Lin Y.-C."/>
            <person name="Lai E.-M."/>
            <person name="Kuo C.-H."/>
        </authorList>
    </citation>
    <scope>NUCLEOTIDE SEQUENCE [LARGE SCALE GENOMIC DNA]</scope>
    <source>
        <strain evidence="2 3">CFBP7129</strain>
        <plasmid evidence="3">patcfbp7129a</plasmid>
    </source>
</reference>
<name>A0A4D7YKM4_AGRTU</name>
<dbReference type="SUPFAM" id="SSF52833">
    <property type="entry name" value="Thioredoxin-like"/>
    <property type="match status" value="1"/>
</dbReference>
<keyword evidence="2" id="KW-0808">Transferase</keyword>
<evidence type="ECO:0000259" key="1">
    <source>
        <dbReference type="PROSITE" id="PS50404"/>
    </source>
</evidence>
<sequence length="231" mass="26165">MNSFELYYWPVPFRGQFIRGILAYRGYSWHEHAVDAVEEMMGREPGKQPVAFMGPPVLIDRERSFAISQMPAIAMYLGERLDLLPKTFEGRAVTAKLVNDANDVLDELTLDGGREMWTPEKWDKFVPRLQKWVRIFEDTGTRHGLADTGFLLGTENPGVADIVTAILWGTMADRFPTIRRIIEDTSPIIRSFSTRVGATTPLEDLSRRSFENYGEAYCGGEIEISLRKVAG</sequence>
<organism evidence="2 3">
    <name type="scientific">Agrobacterium tumefaciens</name>
    <dbReference type="NCBI Taxonomy" id="358"/>
    <lineage>
        <taxon>Bacteria</taxon>
        <taxon>Pseudomonadati</taxon>
        <taxon>Pseudomonadota</taxon>
        <taxon>Alphaproteobacteria</taxon>
        <taxon>Hyphomicrobiales</taxon>
        <taxon>Rhizobiaceae</taxon>
        <taxon>Rhizobium/Agrobacterium group</taxon>
        <taxon>Agrobacterium</taxon>
        <taxon>Agrobacterium tumefaciens complex</taxon>
    </lineage>
</organism>
<evidence type="ECO:0000313" key="2">
    <source>
        <dbReference type="EMBL" id="QCL97901.1"/>
    </source>
</evidence>
<dbReference type="GO" id="GO:0016740">
    <property type="term" value="F:transferase activity"/>
    <property type="evidence" value="ECO:0007669"/>
    <property type="project" value="UniProtKB-KW"/>
</dbReference>
<dbReference type="Pfam" id="PF22119">
    <property type="entry name" value="GST_C_8"/>
    <property type="match status" value="1"/>
</dbReference>
<dbReference type="Proteomes" id="UP000298649">
    <property type="component" value="Plasmid pAtCFBP7129a"/>
</dbReference>
<dbReference type="RefSeq" id="WP_137006239.1">
    <property type="nucleotide sequence ID" value="NZ_CP039924.1"/>
</dbReference>
<accession>A0A4D7YKM4</accession>
<dbReference type="EMBL" id="CP039924">
    <property type="protein sequence ID" value="QCL97901.1"/>
    <property type="molecule type" value="Genomic_DNA"/>
</dbReference>
<geneLocation type="plasmid" evidence="3">
    <name>patcfbp7129a</name>
</geneLocation>
<dbReference type="Gene3D" id="3.40.30.10">
    <property type="entry name" value="Glutaredoxin"/>
    <property type="match status" value="1"/>
</dbReference>
<evidence type="ECO:0000313" key="3">
    <source>
        <dbReference type="Proteomes" id="UP000298649"/>
    </source>
</evidence>
<protein>
    <submittedName>
        <fullName evidence="2">Glutathione S-transferase</fullName>
    </submittedName>
</protein>
<dbReference type="SUPFAM" id="SSF47616">
    <property type="entry name" value="GST C-terminal domain-like"/>
    <property type="match status" value="1"/>
</dbReference>
<dbReference type="InterPro" id="IPR004045">
    <property type="entry name" value="Glutathione_S-Trfase_N"/>
</dbReference>
<dbReference type="Gene3D" id="1.20.1050.10">
    <property type="match status" value="1"/>
</dbReference>
<dbReference type="AlphaFoldDB" id="A0A4D7YKM4"/>
<dbReference type="InterPro" id="IPR036282">
    <property type="entry name" value="Glutathione-S-Trfase_C_sf"/>
</dbReference>
<dbReference type="PROSITE" id="PS50404">
    <property type="entry name" value="GST_NTER"/>
    <property type="match status" value="1"/>
</dbReference>
<keyword evidence="2" id="KW-0614">Plasmid</keyword>
<gene>
    <name evidence="2" type="ORF">CFBP7129_27385</name>
</gene>
<dbReference type="InterPro" id="IPR036249">
    <property type="entry name" value="Thioredoxin-like_sf"/>
</dbReference>
<feature type="domain" description="GST N-terminal" evidence="1">
    <location>
        <begin position="2"/>
        <end position="85"/>
    </location>
</feature>
<proteinExistence type="predicted"/>